<dbReference type="SUPFAM" id="SSF53067">
    <property type="entry name" value="Actin-like ATPase domain"/>
    <property type="match status" value="1"/>
</dbReference>
<dbReference type="Proteomes" id="UP001177140">
    <property type="component" value="Unassembled WGS sequence"/>
</dbReference>
<evidence type="ECO:0000256" key="5">
    <source>
        <dbReference type="RuleBase" id="RU362007"/>
    </source>
</evidence>
<comment type="similarity">
    <text evidence="5">Belongs to the hexokinase family.</text>
</comment>
<keyword evidence="5" id="KW-0067">ATP-binding</keyword>
<evidence type="ECO:0000259" key="6">
    <source>
        <dbReference type="Pfam" id="PF03727"/>
    </source>
</evidence>
<dbReference type="EMBL" id="JAJJMA010144882">
    <property type="protein sequence ID" value="MCL7034382.1"/>
    <property type="molecule type" value="Genomic_DNA"/>
</dbReference>
<dbReference type="GO" id="GO:0005536">
    <property type="term" value="F:D-glucose binding"/>
    <property type="evidence" value="ECO:0007669"/>
    <property type="project" value="InterPro"/>
</dbReference>
<keyword evidence="8" id="KW-1185">Reference proteome</keyword>
<accession>A0AA41V6W0</accession>
<protein>
    <recommendedName>
        <fullName evidence="5">Phosphotransferase</fullName>
        <ecNumber evidence="5">2.7.1.-</ecNumber>
    </recommendedName>
</protein>
<dbReference type="GO" id="GO:0001678">
    <property type="term" value="P:intracellular glucose homeostasis"/>
    <property type="evidence" value="ECO:0007669"/>
    <property type="project" value="InterPro"/>
</dbReference>
<gene>
    <name evidence="7" type="ORF">MKW94_006250</name>
</gene>
<dbReference type="InterPro" id="IPR001312">
    <property type="entry name" value="Hexokinase"/>
</dbReference>
<evidence type="ECO:0000256" key="2">
    <source>
        <dbReference type="ARBA" id="ARBA00005028"/>
    </source>
</evidence>
<evidence type="ECO:0000313" key="8">
    <source>
        <dbReference type="Proteomes" id="UP001177140"/>
    </source>
</evidence>
<dbReference type="GO" id="GO:0005829">
    <property type="term" value="C:cytosol"/>
    <property type="evidence" value="ECO:0007669"/>
    <property type="project" value="TreeGrafter"/>
</dbReference>
<keyword evidence="5" id="KW-0547">Nucleotide-binding</keyword>
<dbReference type="AlphaFoldDB" id="A0AA41V6W0"/>
<evidence type="ECO:0000256" key="4">
    <source>
        <dbReference type="ARBA" id="ARBA00044613"/>
    </source>
</evidence>
<dbReference type="GO" id="GO:0005739">
    <property type="term" value="C:mitochondrion"/>
    <property type="evidence" value="ECO:0007669"/>
    <property type="project" value="TreeGrafter"/>
</dbReference>
<dbReference type="Pfam" id="PF03727">
    <property type="entry name" value="Hexokinase_2"/>
    <property type="match status" value="1"/>
</dbReference>
<comment type="pathway">
    <text evidence="2">Carbohydrate metabolism; hexose metabolism.</text>
</comment>
<dbReference type="GO" id="GO:0008865">
    <property type="term" value="F:fructokinase activity"/>
    <property type="evidence" value="ECO:0007669"/>
    <property type="project" value="TreeGrafter"/>
</dbReference>
<proteinExistence type="inferred from homology"/>
<comment type="pathway">
    <text evidence="1">Carbohydrate degradation; glycolysis; D-glyceraldehyde 3-phosphate and glycerone phosphate from D-glucose: step 1/4.</text>
</comment>
<evidence type="ECO:0000256" key="3">
    <source>
        <dbReference type="ARBA" id="ARBA00023152"/>
    </source>
</evidence>
<keyword evidence="3 5" id="KW-0324">Glycolysis</keyword>
<organism evidence="7 8">
    <name type="scientific">Papaver nudicaule</name>
    <name type="common">Iceland poppy</name>
    <dbReference type="NCBI Taxonomy" id="74823"/>
    <lineage>
        <taxon>Eukaryota</taxon>
        <taxon>Viridiplantae</taxon>
        <taxon>Streptophyta</taxon>
        <taxon>Embryophyta</taxon>
        <taxon>Tracheophyta</taxon>
        <taxon>Spermatophyta</taxon>
        <taxon>Magnoliopsida</taxon>
        <taxon>Ranunculales</taxon>
        <taxon>Papaveraceae</taxon>
        <taxon>Papaveroideae</taxon>
        <taxon>Papaver</taxon>
    </lineage>
</organism>
<dbReference type="GO" id="GO:0005524">
    <property type="term" value="F:ATP binding"/>
    <property type="evidence" value="ECO:0007669"/>
    <property type="project" value="UniProtKB-UniRule"/>
</dbReference>
<dbReference type="GO" id="GO:0006006">
    <property type="term" value="P:glucose metabolic process"/>
    <property type="evidence" value="ECO:0007669"/>
    <property type="project" value="TreeGrafter"/>
</dbReference>
<comment type="caution">
    <text evidence="7">The sequence shown here is derived from an EMBL/GenBank/DDBJ whole genome shotgun (WGS) entry which is preliminary data.</text>
</comment>
<keyword evidence="5" id="KW-0418">Kinase</keyword>
<dbReference type="Gene3D" id="3.40.367.20">
    <property type="match status" value="1"/>
</dbReference>
<dbReference type="GO" id="GO:0006096">
    <property type="term" value="P:glycolytic process"/>
    <property type="evidence" value="ECO:0007669"/>
    <property type="project" value="UniProtKB-KW"/>
</dbReference>
<dbReference type="EC" id="2.7.1.-" evidence="5"/>
<dbReference type="PANTHER" id="PTHR19443:SF16">
    <property type="entry name" value="HEXOKINASE TYPE 1-RELATED"/>
    <property type="match status" value="1"/>
</dbReference>
<feature type="domain" description="Hexokinase C-terminal" evidence="6">
    <location>
        <begin position="7"/>
        <end position="62"/>
    </location>
</feature>
<name>A0AA41V6W0_PAPNU</name>
<dbReference type="InterPro" id="IPR043129">
    <property type="entry name" value="ATPase_NBD"/>
</dbReference>
<evidence type="ECO:0000256" key="1">
    <source>
        <dbReference type="ARBA" id="ARBA00004888"/>
    </source>
</evidence>
<dbReference type="PANTHER" id="PTHR19443">
    <property type="entry name" value="HEXOKINASE"/>
    <property type="match status" value="1"/>
</dbReference>
<reference evidence="7" key="1">
    <citation type="submission" date="2022-03" db="EMBL/GenBank/DDBJ databases">
        <title>A functionally conserved STORR gene fusion in Papaver species that diverged 16.8 million years ago.</title>
        <authorList>
            <person name="Catania T."/>
        </authorList>
    </citation>
    <scope>NUCLEOTIDE SEQUENCE</scope>
    <source>
        <strain evidence="7">S-191538</strain>
    </source>
</reference>
<evidence type="ECO:0000313" key="7">
    <source>
        <dbReference type="EMBL" id="MCL7034382.1"/>
    </source>
</evidence>
<dbReference type="GO" id="GO:0004340">
    <property type="term" value="F:glucokinase activity"/>
    <property type="evidence" value="ECO:0007669"/>
    <property type="project" value="TreeGrafter"/>
</dbReference>
<sequence length="101" mass="11672">MEWANFRVLCKMAEEADFFGDVVPPKLKTPFVLRTPEMSAMHHDTSPDLRVVGSKLKDIFGVWFVCSFAQALPRNCNGNQMVHIFSFTLMKKNVFDLNHMY</sequence>
<comment type="catalytic activity">
    <reaction evidence="4">
        <text>a D-hexose + ATP = a D-hexose 6-phosphate + ADP + H(+)</text>
        <dbReference type="Rhea" id="RHEA:22740"/>
        <dbReference type="ChEBI" id="CHEBI:4194"/>
        <dbReference type="ChEBI" id="CHEBI:15378"/>
        <dbReference type="ChEBI" id="CHEBI:30616"/>
        <dbReference type="ChEBI" id="CHEBI:229467"/>
        <dbReference type="ChEBI" id="CHEBI:456216"/>
        <dbReference type="EC" id="2.7.1.1"/>
    </reaction>
    <physiologicalReaction direction="left-to-right" evidence="4">
        <dbReference type="Rhea" id="RHEA:22741"/>
    </physiologicalReaction>
</comment>
<dbReference type="InterPro" id="IPR022673">
    <property type="entry name" value="Hexokinase_C"/>
</dbReference>
<keyword evidence="5" id="KW-0808">Transferase</keyword>